<name>A0ABU4Y6G7_9HYPH</name>
<feature type="domain" description="Metallo-beta-lactamase" evidence="2">
    <location>
        <begin position="24"/>
        <end position="216"/>
    </location>
</feature>
<gene>
    <name evidence="3" type="ORF">RFN28_29345</name>
</gene>
<dbReference type="InterPro" id="IPR001279">
    <property type="entry name" value="Metallo-B-lactamas"/>
</dbReference>
<comment type="caution">
    <text evidence="3">The sequence shown here is derived from an EMBL/GenBank/DDBJ whole genome shotgun (WGS) entry which is preliminary data.</text>
</comment>
<dbReference type="RefSeq" id="WP_320290627.1">
    <property type="nucleotide sequence ID" value="NZ_JAVIIW010000052.1"/>
</dbReference>
<dbReference type="EMBL" id="JAVIIW010000052">
    <property type="protein sequence ID" value="MDX8482533.1"/>
    <property type="molecule type" value="Genomic_DNA"/>
</dbReference>
<evidence type="ECO:0000256" key="1">
    <source>
        <dbReference type="ARBA" id="ARBA00005250"/>
    </source>
</evidence>
<evidence type="ECO:0000259" key="2">
    <source>
        <dbReference type="SMART" id="SM00849"/>
    </source>
</evidence>
<dbReference type="SUPFAM" id="SSF56281">
    <property type="entry name" value="Metallo-hydrolase/oxidoreductase"/>
    <property type="match status" value="1"/>
</dbReference>
<dbReference type="PANTHER" id="PTHR42951">
    <property type="entry name" value="METALLO-BETA-LACTAMASE DOMAIN-CONTAINING"/>
    <property type="match status" value="1"/>
</dbReference>
<organism evidence="3 4">
    <name type="scientific">Mesorhizobium album</name>
    <dbReference type="NCBI Taxonomy" id="3072314"/>
    <lineage>
        <taxon>Bacteria</taxon>
        <taxon>Pseudomonadati</taxon>
        <taxon>Pseudomonadota</taxon>
        <taxon>Alphaproteobacteria</taxon>
        <taxon>Hyphomicrobiales</taxon>
        <taxon>Phyllobacteriaceae</taxon>
        <taxon>Mesorhizobium</taxon>
    </lineage>
</organism>
<sequence length="249" mass="26927">MRVAPNIYLVASGVQGCSLTNDLDCNCWLFDAGNVYLLFDTGAGVDVGALLHEMHDDGLDQKKLKYAFLTHGHADHSGGAFEIKELLDCTLLCGKLTEELLRKGEEGISLAAARSAGVYPQHYKYLPPKPDAAFEPGESFVLGNATVTSVPTPGHSLDHMSFVVEQDGFRALVTGDALLHSGRIIYQKTYDFDVGRSCDSILSLSRLGFDALLPGHGLFARTGGRRHVDVAAAMIDQMRTPLAVDFTQV</sequence>
<dbReference type="Pfam" id="PF00753">
    <property type="entry name" value="Lactamase_B"/>
    <property type="match status" value="1"/>
</dbReference>
<dbReference type="Proteomes" id="UP001287059">
    <property type="component" value="Unassembled WGS sequence"/>
</dbReference>
<proteinExistence type="inferred from homology"/>
<evidence type="ECO:0000313" key="4">
    <source>
        <dbReference type="Proteomes" id="UP001287059"/>
    </source>
</evidence>
<dbReference type="PANTHER" id="PTHR42951:SF4">
    <property type="entry name" value="ACYL-COENZYME A THIOESTERASE MBLAC2"/>
    <property type="match status" value="1"/>
</dbReference>
<dbReference type="SMART" id="SM00849">
    <property type="entry name" value="Lactamase_B"/>
    <property type="match status" value="1"/>
</dbReference>
<keyword evidence="4" id="KW-1185">Reference proteome</keyword>
<reference evidence="3 4" key="1">
    <citation type="submission" date="2023-08" db="EMBL/GenBank/DDBJ databases">
        <title>Implementing the SeqCode for naming new Mesorhizobium species isolated from Vachellia karroo root nodules.</title>
        <authorList>
            <person name="Van Lill M."/>
        </authorList>
    </citation>
    <scope>NUCLEOTIDE SEQUENCE [LARGE SCALE GENOMIC DNA]</scope>
    <source>
        <strain evidence="3 4">VK24D</strain>
    </source>
</reference>
<protein>
    <submittedName>
        <fullName evidence="3">MBL fold metallo-hydrolase</fullName>
    </submittedName>
</protein>
<accession>A0ABU4Y6G7</accession>
<dbReference type="InterPro" id="IPR036866">
    <property type="entry name" value="RibonucZ/Hydroxyglut_hydro"/>
</dbReference>
<dbReference type="PROSITE" id="PS51257">
    <property type="entry name" value="PROKAR_LIPOPROTEIN"/>
    <property type="match status" value="1"/>
</dbReference>
<dbReference type="Gene3D" id="3.60.15.10">
    <property type="entry name" value="Ribonuclease Z/Hydroxyacylglutathione hydrolase-like"/>
    <property type="match status" value="1"/>
</dbReference>
<dbReference type="InterPro" id="IPR050855">
    <property type="entry name" value="NDM-1-like"/>
</dbReference>
<comment type="similarity">
    <text evidence="1">Belongs to the metallo-beta-lactamase superfamily. Class-B beta-lactamase family.</text>
</comment>
<evidence type="ECO:0000313" key="3">
    <source>
        <dbReference type="EMBL" id="MDX8482533.1"/>
    </source>
</evidence>